<name>A0A9W8YYT9_9PEZI</name>
<evidence type="ECO:0000256" key="13">
    <source>
        <dbReference type="SAM" id="MobiDB-lite"/>
    </source>
</evidence>
<evidence type="ECO:0000256" key="9">
    <source>
        <dbReference type="ARBA" id="ARBA00023242"/>
    </source>
</evidence>
<dbReference type="Gene3D" id="3.20.20.80">
    <property type="entry name" value="Glycosidases"/>
    <property type="match status" value="1"/>
</dbReference>
<comment type="subcellular location">
    <subcellularLocation>
        <location evidence="1 12">Nucleus</location>
    </subcellularLocation>
</comment>
<dbReference type="SUPFAM" id="SSF51445">
    <property type="entry name" value="(Trans)glycosidases"/>
    <property type="match status" value="1"/>
</dbReference>
<comment type="caution">
    <text evidence="16">The sequence shown here is derived from an EMBL/GenBank/DDBJ whole genome shotgun (WGS) entry which is preliminary data.</text>
</comment>
<comment type="function">
    <text evidence="12">Component of the Mediator complex, a coactivator involved in the regulated transcription of nearly all RNA polymerase II-dependent genes. Mediator functions as a bridge to convey information from gene-specific regulatory proteins to the basal RNA polymerase II transcription machinery. Mediator is recruited to promoters by direct interactions with regulatory proteins and serves as a scaffold for the assembly of a functional preinitiation complex with RNA polymerase II and the general transcription factors.</text>
</comment>
<gene>
    <name evidence="16" type="primary">sin4</name>
    <name evidence="12" type="synonym">MED16</name>
    <name evidence="16" type="ORF">N0V93_003618</name>
</gene>
<sequence>MPMMMEDHLDALGGALPSMDDDLFGDEVLPLATRPPSKQLQKRVDELRSRGCCRTVAYSRHGIIASISPDGTQVNLQCPRTNPSNGSWELGEALPCSIFPAPLQGSPIVHLAWAPTSQPELAVIDAFGRVCFVSSGVHANKAAFISRKWDADAQDDLHSIVGCYWLPIQMGPNKMLNVVHGPAVRENEKFRLENSVLQASGPMHPNAAKSSLVCVTAGGILKLFFAQNSNQIQDIHLEMESIASSDDLITHAAICTERGKLVIVLATAAKQLKIVHAEINWGVAQPPQDKQIPGGSLPLRPSLKIEHVTTTNWLQQGLAGSHLDASMDQISHLEALPPVVDYKTKQITPAMILSVRAHLPTTASHFTMEYQSIIDGWDVVTDQPQTLHPAFEQRGSKAGAAANPTPLVLLRKRGPIIINKIIVSIDTVTYGKIICIGFSDGTVQHRDRITMAEIYHEEHQSHIMTLQQAGFHFPEEKPSLQTSFSPNNCAFAQICENGKIKWNCLQYPVDQIGLNKSDPLYEAVVFGLMMSFANATHQFTNYDDLLAVTRPFVEKRPNFLQDLVSALVFMLLWNVDYSEETMHDQLVRSTHWLFIMSIVNHFGFKGGFRPRSFNGKFAMLGLNARNFIILVTLANNSPMGPMGKISPMDEPEVVELLAGCAQWAVDLLSHVTDSLFCLRDDSKLMDILQDNRSFLEMTKYLKEKNEVALHLILCSTTRCFLAAICRRITHLQSVCSRASEYWGSVSDRPDRNATPASRALQRAYMKLQRATATNLVKIDEFEKLLSVVGEGVRQTYQTTLATLQQKHQQQHQNQPPRPGQPTPEQTLKKAQSNCELNMLLGEQPPPSFQPLVKKFFETDLKNIMTSTNRFDLFFTDFPLLEVEDDIKRLAARKADAKYVDVFKRKEFQAPGLVKGHATNGDESKQLQQPGEEVDAAGFGHPAFRRCVRCCAVMEEVTSPKMKPGYNFVMAQQRKCAYIRDLPITRQSSGLFLNGIPWRAVGHNVYWLGLDENVIPPSGEPFYAPFKASYPTKGRATEIMATVKALGGTMIRAHTLGVSTGNPLSIWPAQGVTNAQAFDAIDWAVAQAREYGVRLLVPLTDNYDYYHGGKYDFLRWAGFNLTQTSSANDPLVQQFYTNATIVEAFKGYIRTLLSHVNPYTNLTYAEDPTIFAYETGNELGGPVFGDMDVPVEWLREIAGLVKELAPAKLVVDGTYGVNQSHFDVQEVDLFSDHFYPVNVTKLKGDLELVASTNRSYFAGEFDWVGSNDGGATPNGDSLPEWFSIIEESPVAAGDAFWSLFGHDIPNCQLFVNHSDGFTLQYNNPQNSPYITSRIQLIHKHFTKMSEGLDIGVNASLPAVPCTSPST</sequence>
<keyword evidence="17" id="KW-1185">Reference proteome</keyword>
<evidence type="ECO:0000256" key="11">
    <source>
        <dbReference type="ARBA" id="ARBA00032015"/>
    </source>
</evidence>
<evidence type="ECO:0000256" key="10">
    <source>
        <dbReference type="ARBA" id="ARBA00023295"/>
    </source>
</evidence>
<dbReference type="Pfam" id="PF11635">
    <property type="entry name" value="Med16_N"/>
    <property type="match status" value="1"/>
</dbReference>
<dbReference type="GO" id="GO:0016592">
    <property type="term" value="C:mediator complex"/>
    <property type="evidence" value="ECO:0007669"/>
    <property type="project" value="InterPro"/>
</dbReference>
<dbReference type="InterPro" id="IPR021665">
    <property type="entry name" value="Mediator_Med16_N"/>
</dbReference>
<proteinExistence type="inferred from homology"/>
<feature type="domain" description="Glycoside hydrolase family 5" evidence="15">
    <location>
        <begin position="1063"/>
        <end position="1230"/>
    </location>
</feature>
<dbReference type="OrthoDB" id="4139168at2759"/>
<comment type="subunit">
    <text evidence="12">Component of the Mediator complex.</text>
</comment>
<evidence type="ECO:0000256" key="4">
    <source>
        <dbReference type="ARBA" id="ARBA00019614"/>
    </source>
</evidence>
<dbReference type="PANTHER" id="PTHR13224">
    <property type="entry name" value="THYROID HORMONE RECEPTOR-ASSOCIATED PROTEIN-RELATED"/>
    <property type="match status" value="1"/>
</dbReference>
<dbReference type="Pfam" id="PF26410">
    <property type="entry name" value="GH5_mannosidase"/>
    <property type="match status" value="1"/>
</dbReference>
<feature type="domain" description="Mediator complex subunit Med16 N-terminal" evidence="14">
    <location>
        <begin position="152"/>
        <end position="475"/>
    </location>
</feature>
<evidence type="ECO:0000256" key="1">
    <source>
        <dbReference type="ARBA" id="ARBA00004123"/>
    </source>
</evidence>
<evidence type="ECO:0000256" key="6">
    <source>
        <dbReference type="ARBA" id="ARBA00023015"/>
    </source>
</evidence>
<keyword evidence="8 12" id="KW-0804">Transcription</keyword>
<evidence type="ECO:0000313" key="16">
    <source>
        <dbReference type="EMBL" id="KAJ4394401.1"/>
    </source>
</evidence>
<keyword evidence="10" id="KW-0326">Glycosidase</keyword>
<comment type="similarity">
    <text evidence="3 12">Belongs to the Mediator complex subunit 16 family.</text>
</comment>
<dbReference type="InterPro" id="IPR001547">
    <property type="entry name" value="Glyco_hydro_5"/>
</dbReference>
<dbReference type="InterPro" id="IPR048338">
    <property type="entry name" value="Mediator_Med16"/>
</dbReference>
<evidence type="ECO:0000256" key="3">
    <source>
        <dbReference type="ARBA" id="ARBA00006543"/>
    </source>
</evidence>
<keyword evidence="9 12" id="KW-0539">Nucleus</keyword>
<keyword evidence="7 12" id="KW-0010">Activator</keyword>
<evidence type="ECO:0000256" key="5">
    <source>
        <dbReference type="ARBA" id="ARBA00022801"/>
    </source>
</evidence>
<keyword evidence="6 12" id="KW-0805">Transcription regulation</keyword>
<feature type="compositionally biased region" description="Low complexity" evidence="13">
    <location>
        <begin position="802"/>
        <end position="814"/>
    </location>
</feature>
<protein>
    <recommendedName>
        <fullName evidence="4 12">Mediator of RNA polymerase II transcription subunit 16</fullName>
    </recommendedName>
    <alternativeName>
        <fullName evidence="11 12">Mediator complex subunit 16</fullName>
    </alternativeName>
</protein>
<evidence type="ECO:0000256" key="2">
    <source>
        <dbReference type="ARBA" id="ARBA00005641"/>
    </source>
</evidence>
<keyword evidence="5" id="KW-0378">Hydrolase</keyword>
<organism evidence="16 17">
    <name type="scientific">Gnomoniopsis smithogilvyi</name>
    <dbReference type="NCBI Taxonomy" id="1191159"/>
    <lineage>
        <taxon>Eukaryota</taxon>
        <taxon>Fungi</taxon>
        <taxon>Dikarya</taxon>
        <taxon>Ascomycota</taxon>
        <taxon>Pezizomycotina</taxon>
        <taxon>Sordariomycetes</taxon>
        <taxon>Sordariomycetidae</taxon>
        <taxon>Diaporthales</taxon>
        <taxon>Gnomoniaceae</taxon>
        <taxon>Gnomoniopsis</taxon>
    </lineage>
</organism>
<dbReference type="GO" id="GO:0045893">
    <property type="term" value="P:positive regulation of DNA-templated transcription"/>
    <property type="evidence" value="ECO:0007669"/>
    <property type="project" value="TreeGrafter"/>
</dbReference>
<evidence type="ECO:0000259" key="14">
    <source>
        <dbReference type="Pfam" id="PF11635"/>
    </source>
</evidence>
<comment type="similarity">
    <text evidence="2">Belongs to the glycosyl hydrolase 5 (cellulase A) family.</text>
</comment>
<feature type="region of interest" description="Disordered" evidence="13">
    <location>
        <begin position="802"/>
        <end position="828"/>
    </location>
</feature>
<evidence type="ECO:0000256" key="8">
    <source>
        <dbReference type="ARBA" id="ARBA00023163"/>
    </source>
</evidence>
<evidence type="ECO:0000256" key="12">
    <source>
        <dbReference type="RuleBase" id="RU364149"/>
    </source>
</evidence>
<dbReference type="EMBL" id="JAPEVB010000002">
    <property type="protein sequence ID" value="KAJ4394401.1"/>
    <property type="molecule type" value="Genomic_DNA"/>
</dbReference>
<evidence type="ECO:0000313" key="17">
    <source>
        <dbReference type="Proteomes" id="UP001140453"/>
    </source>
</evidence>
<dbReference type="Proteomes" id="UP001140453">
    <property type="component" value="Unassembled WGS sequence"/>
</dbReference>
<reference evidence="16" key="1">
    <citation type="submission" date="2022-10" db="EMBL/GenBank/DDBJ databases">
        <title>Tapping the CABI collections for fungal endophytes: first genome assemblies for Collariella, Neodidymelliopsis, Ascochyta clinopodiicola, Didymella pomorum, Didymosphaeria variabile, Neocosmospora piperis and Neocucurbitaria cava.</title>
        <authorList>
            <person name="Hill R."/>
        </authorList>
    </citation>
    <scope>NUCLEOTIDE SEQUENCE</scope>
    <source>
        <strain evidence="16">IMI 355082</strain>
    </source>
</reference>
<evidence type="ECO:0000259" key="15">
    <source>
        <dbReference type="Pfam" id="PF26410"/>
    </source>
</evidence>
<accession>A0A9W8YYT9</accession>
<dbReference type="PANTHER" id="PTHR13224:SF6">
    <property type="entry name" value="MEDIATOR OF RNA POLYMERASE II TRANSCRIPTION SUBUNIT 16"/>
    <property type="match status" value="1"/>
</dbReference>
<dbReference type="InterPro" id="IPR017853">
    <property type="entry name" value="GH"/>
</dbReference>
<evidence type="ECO:0000256" key="7">
    <source>
        <dbReference type="ARBA" id="ARBA00023159"/>
    </source>
</evidence>